<dbReference type="NCBIfam" id="TIGR00756">
    <property type="entry name" value="PPR"/>
    <property type="match status" value="2"/>
</dbReference>
<evidence type="ECO:0000313" key="7">
    <source>
        <dbReference type="RefSeq" id="XP_021861213.2"/>
    </source>
</evidence>
<dbReference type="KEGG" id="soe:110800217"/>
<sequence length="624" mass="69587">MWALRRVSANSIKAQGLNVAAFRACAGLGPFKSPREDKSSNEHRGFTLDRWITSNACQCSVHFPNQSVGIRNLSSQAGAKSGGEEEDDLEEGFSELETPEAPETAVGGVEDSDSSSDSSDSESDLSGVDENSEETLETELLKDAGEAVSKKKLGGLSPLLNLILKESGPSVSDALDKYAAEEKELSRSEVYHATLNLRRRKMFVRALQLSEWLEKREDFEYTERDYASRVDLIAKVRGLQKAEKYIDSIPKSHRQEVVYRTLLANCVSQTTLGKSEEIFNKMKDLGFPISAFTCNQLLVLYKRIDKKKIADVLQMMEKNDIKPTLFTYQLLIDTKGQANDIIGMEQIIETMQAEGMKPNARVQATIARHYVYGGLKEKAVAVLKEMEGDDLESNRGVCPTLLITYANLGSADDVERVWKFCESKPRQGEYLAAIEAWGKLKNVEKAEAVYKNMTKSIKKLSTRHYSTMLKVYAENKMLGKGKQLLKEMGDDGCRIGPIAWDALVKLYVDAGEVEKADSVLQKATSQNQQGRPLFSSYMSILDQYAKRGDVHNAEKIFLRMKQAGYVSRARPFSALLQAYINAKVPAYGFRERMKAENIFPNKGLAGQLSQVDAFRKTAASDLLD</sequence>
<dbReference type="InterPro" id="IPR002885">
    <property type="entry name" value="PPR_rpt"/>
</dbReference>
<organism evidence="6 7">
    <name type="scientific">Spinacia oleracea</name>
    <name type="common">Spinach</name>
    <dbReference type="NCBI Taxonomy" id="3562"/>
    <lineage>
        <taxon>Eukaryota</taxon>
        <taxon>Viridiplantae</taxon>
        <taxon>Streptophyta</taxon>
        <taxon>Embryophyta</taxon>
        <taxon>Tracheophyta</taxon>
        <taxon>Spermatophyta</taxon>
        <taxon>Magnoliopsida</taxon>
        <taxon>eudicotyledons</taxon>
        <taxon>Gunneridae</taxon>
        <taxon>Pentapetalae</taxon>
        <taxon>Caryophyllales</taxon>
        <taxon>Chenopodiaceae</taxon>
        <taxon>Chenopodioideae</taxon>
        <taxon>Anserineae</taxon>
        <taxon>Spinacia</taxon>
    </lineage>
</organism>
<dbReference type="Gene3D" id="1.25.40.10">
    <property type="entry name" value="Tetratricopeptide repeat domain"/>
    <property type="match status" value="4"/>
</dbReference>
<reference evidence="6" key="1">
    <citation type="journal article" date="2021" name="Nat. Commun.">
        <title>Genomic analyses provide insights into spinach domestication and the genetic basis of agronomic traits.</title>
        <authorList>
            <person name="Cai X."/>
            <person name="Sun X."/>
            <person name="Xu C."/>
            <person name="Sun H."/>
            <person name="Wang X."/>
            <person name="Ge C."/>
            <person name="Zhang Z."/>
            <person name="Wang Q."/>
            <person name="Fei Z."/>
            <person name="Jiao C."/>
            <person name="Wang Q."/>
        </authorList>
    </citation>
    <scope>NUCLEOTIDE SEQUENCE [LARGE SCALE GENOMIC DNA]</scope>
    <source>
        <strain evidence="6">cv. Varoflay</strain>
    </source>
</reference>
<evidence type="ECO:0000256" key="2">
    <source>
        <dbReference type="ARBA" id="ARBA00022737"/>
    </source>
</evidence>
<dbReference type="Pfam" id="PF17177">
    <property type="entry name" value="PPR_long"/>
    <property type="match status" value="1"/>
</dbReference>
<keyword evidence="2" id="KW-0677">Repeat</keyword>
<protein>
    <submittedName>
        <fullName evidence="7">Pentatricopeptide repeat-containing protein At1g80270, mitochondrial</fullName>
    </submittedName>
</protein>
<dbReference type="PANTHER" id="PTHR45717:SF15">
    <property type="entry name" value="AGL218WP"/>
    <property type="match status" value="1"/>
</dbReference>
<gene>
    <name evidence="7" type="primary">LOC110800217</name>
</gene>
<accession>A0A9R0J668</accession>
<feature type="compositionally biased region" description="Acidic residues" evidence="4">
    <location>
        <begin position="110"/>
        <end position="123"/>
    </location>
</feature>
<evidence type="ECO:0000256" key="4">
    <source>
        <dbReference type="SAM" id="MobiDB-lite"/>
    </source>
</evidence>
<feature type="compositionally biased region" description="Acidic residues" evidence="4">
    <location>
        <begin position="84"/>
        <end position="100"/>
    </location>
</feature>
<evidence type="ECO:0000313" key="6">
    <source>
        <dbReference type="Proteomes" id="UP000813463"/>
    </source>
</evidence>
<dbReference type="Pfam" id="PF13812">
    <property type="entry name" value="PPR_3"/>
    <property type="match status" value="1"/>
</dbReference>
<name>A0A9R0J668_SPIOL</name>
<dbReference type="AlphaFoldDB" id="A0A9R0J668"/>
<dbReference type="InterPro" id="IPR011990">
    <property type="entry name" value="TPR-like_helical_dom_sf"/>
</dbReference>
<evidence type="ECO:0000259" key="5">
    <source>
        <dbReference type="Pfam" id="PF17177"/>
    </source>
</evidence>
<feature type="domain" description="PROP1-like PPR" evidence="5">
    <location>
        <begin position="427"/>
        <end position="578"/>
    </location>
</feature>
<keyword evidence="6" id="KW-1185">Reference proteome</keyword>
<evidence type="ECO:0000256" key="3">
    <source>
        <dbReference type="PROSITE-ProRule" id="PRU00708"/>
    </source>
</evidence>
<reference evidence="7" key="2">
    <citation type="submission" date="2025-08" db="UniProtKB">
        <authorList>
            <consortium name="RefSeq"/>
        </authorList>
    </citation>
    <scope>IDENTIFICATION</scope>
    <source>
        <tissue evidence="7">Leaf</tissue>
    </source>
</reference>
<dbReference type="SUPFAM" id="SSF48452">
    <property type="entry name" value="TPR-like"/>
    <property type="match status" value="1"/>
</dbReference>
<proteinExistence type="inferred from homology"/>
<dbReference type="RefSeq" id="XP_021861213.2">
    <property type="nucleotide sequence ID" value="XM_022005521.2"/>
</dbReference>
<comment type="similarity">
    <text evidence="1">Belongs to the PPR family. P subfamily.</text>
</comment>
<dbReference type="Proteomes" id="UP000813463">
    <property type="component" value="Chromosome 1"/>
</dbReference>
<feature type="region of interest" description="Disordered" evidence="4">
    <location>
        <begin position="75"/>
        <end position="137"/>
    </location>
</feature>
<feature type="repeat" description="PPR" evidence="3">
    <location>
        <begin position="461"/>
        <end position="495"/>
    </location>
</feature>
<dbReference type="GO" id="GO:0003729">
    <property type="term" value="F:mRNA binding"/>
    <property type="evidence" value="ECO:0007669"/>
    <property type="project" value="UniProtKB-ARBA"/>
</dbReference>
<feature type="repeat" description="PPR" evidence="3">
    <location>
        <begin position="533"/>
        <end position="567"/>
    </location>
</feature>
<dbReference type="PROSITE" id="PS51375">
    <property type="entry name" value="PPR"/>
    <property type="match status" value="2"/>
</dbReference>
<evidence type="ECO:0000256" key="1">
    <source>
        <dbReference type="ARBA" id="ARBA00007626"/>
    </source>
</evidence>
<dbReference type="InterPro" id="IPR033443">
    <property type="entry name" value="PROP1-like_PPR_dom"/>
</dbReference>
<dbReference type="GO" id="GO:0005739">
    <property type="term" value="C:mitochondrion"/>
    <property type="evidence" value="ECO:0000318"/>
    <property type="project" value="GO_Central"/>
</dbReference>
<dbReference type="GeneID" id="110800217"/>
<dbReference type="PANTHER" id="PTHR45717">
    <property type="entry name" value="OS12G0527900 PROTEIN"/>
    <property type="match status" value="1"/>
</dbReference>